<sequence>MNSRFEETRPAVMDASRIPMIRAERLVRRLDGEVPVTLVRDVSLEILRGEFVCIMGPSGSGKSSLLYLLGLLDRPTEGRVWIDGQDTTGFDEDGLTDFRLSRLGYVFQFHFLLAEFSVLDNVMLPMRRLGRLGEDAARRRAMLLLEQFDLGAQAHKGPHQISGGQRQRVALARALANDPKIILADEPTGNLDSASSANVRDLLHGLAHEMGKTVVAVTHDGHFAARADRRIAIVDGRIDPTWTPA</sequence>
<feature type="domain" description="ABC transporter" evidence="5">
    <location>
        <begin position="21"/>
        <end position="245"/>
    </location>
</feature>
<proteinExistence type="predicted"/>
<dbReference type="PANTHER" id="PTHR24220:SF86">
    <property type="entry name" value="ABC TRANSPORTER ABCH.1"/>
    <property type="match status" value="1"/>
</dbReference>
<dbReference type="Pfam" id="PF00005">
    <property type="entry name" value="ABC_tran"/>
    <property type="match status" value="1"/>
</dbReference>
<evidence type="ECO:0000256" key="1">
    <source>
        <dbReference type="ARBA" id="ARBA00022448"/>
    </source>
</evidence>
<dbReference type="PANTHER" id="PTHR24220">
    <property type="entry name" value="IMPORT ATP-BINDING PROTEIN"/>
    <property type="match status" value="1"/>
</dbReference>
<keyword evidence="3" id="KW-0547">Nucleotide-binding</keyword>
<dbReference type="InterPro" id="IPR017871">
    <property type="entry name" value="ABC_transporter-like_CS"/>
</dbReference>
<dbReference type="GO" id="GO:0005886">
    <property type="term" value="C:plasma membrane"/>
    <property type="evidence" value="ECO:0007669"/>
    <property type="project" value="TreeGrafter"/>
</dbReference>
<keyword evidence="2" id="KW-0472">Membrane</keyword>
<gene>
    <name evidence="6" type="ORF">C7444_10687</name>
</gene>
<dbReference type="GO" id="GO:0016887">
    <property type="term" value="F:ATP hydrolysis activity"/>
    <property type="evidence" value="ECO:0007669"/>
    <property type="project" value="InterPro"/>
</dbReference>
<dbReference type="GO" id="GO:0022857">
    <property type="term" value="F:transmembrane transporter activity"/>
    <property type="evidence" value="ECO:0007669"/>
    <property type="project" value="TreeGrafter"/>
</dbReference>
<evidence type="ECO:0000313" key="6">
    <source>
        <dbReference type="EMBL" id="PXW96568.1"/>
    </source>
</evidence>
<keyword evidence="6" id="KW-0449">Lipoprotein</keyword>
<dbReference type="CDD" id="cd03255">
    <property type="entry name" value="ABC_MJ0796_LolCDE_FtsE"/>
    <property type="match status" value="1"/>
</dbReference>
<dbReference type="InterPro" id="IPR017911">
    <property type="entry name" value="MacB-like_ATP-bd"/>
</dbReference>
<protein>
    <submittedName>
        <fullName evidence="6">Lipoprotein-releasing system ATP-binding protein</fullName>
    </submittedName>
</protein>
<reference evidence="6 7" key="1">
    <citation type="submission" date="2018-05" db="EMBL/GenBank/DDBJ databases">
        <title>Genomic Encyclopedia of Type Strains, Phase IV (KMG-IV): sequencing the most valuable type-strain genomes for metagenomic binning, comparative biology and taxonomic classification.</title>
        <authorList>
            <person name="Goeker M."/>
        </authorList>
    </citation>
    <scope>NUCLEOTIDE SEQUENCE [LARGE SCALE GENOMIC DNA]</scope>
    <source>
        <strain evidence="6 7">DSM 566</strain>
    </source>
</reference>
<keyword evidence="4 6" id="KW-0067">ATP-binding</keyword>
<keyword evidence="2" id="KW-1003">Cell membrane</keyword>
<dbReference type="Gene3D" id="3.40.50.300">
    <property type="entry name" value="P-loop containing nucleotide triphosphate hydrolases"/>
    <property type="match status" value="1"/>
</dbReference>
<evidence type="ECO:0000256" key="4">
    <source>
        <dbReference type="ARBA" id="ARBA00022840"/>
    </source>
</evidence>
<keyword evidence="1" id="KW-0813">Transport</keyword>
<dbReference type="SUPFAM" id="SSF52540">
    <property type="entry name" value="P-loop containing nucleoside triphosphate hydrolases"/>
    <property type="match status" value="1"/>
</dbReference>
<dbReference type="Proteomes" id="UP000247811">
    <property type="component" value="Unassembled WGS sequence"/>
</dbReference>
<dbReference type="InterPro" id="IPR003593">
    <property type="entry name" value="AAA+_ATPase"/>
</dbReference>
<evidence type="ECO:0000259" key="5">
    <source>
        <dbReference type="PROSITE" id="PS50893"/>
    </source>
</evidence>
<dbReference type="RefSeq" id="WP_245909463.1">
    <property type="nucleotide sequence ID" value="NZ_QJJS01000006.1"/>
</dbReference>
<comment type="caution">
    <text evidence="6">The sequence shown here is derived from an EMBL/GenBank/DDBJ whole genome shotgun (WGS) entry which is preliminary data.</text>
</comment>
<accession>A0A318H0V4</accession>
<organism evidence="6 7">
    <name type="scientific">Sphaerotilus hippei</name>
    <dbReference type="NCBI Taxonomy" id="744406"/>
    <lineage>
        <taxon>Bacteria</taxon>
        <taxon>Pseudomonadati</taxon>
        <taxon>Pseudomonadota</taxon>
        <taxon>Betaproteobacteria</taxon>
        <taxon>Burkholderiales</taxon>
        <taxon>Sphaerotilaceae</taxon>
        <taxon>Sphaerotilus</taxon>
    </lineage>
</organism>
<evidence type="ECO:0000256" key="3">
    <source>
        <dbReference type="ARBA" id="ARBA00022741"/>
    </source>
</evidence>
<evidence type="ECO:0000256" key="2">
    <source>
        <dbReference type="ARBA" id="ARBA00022475"/>
    </source>
</evidence>
<keyword evidence="7" id="KW-1185">Reference proteome</keyword>
<dbReference type="PROSITE" id="PS00211">
    <property type="entry name" value="ABC_TRANSPORTER_1"/>
    <property type="match status" value="1"/>
</dbReference>
<dbReference type="PROSITE" id="PS50893">
    <property type="entry name" value="ABC_TRANSPORTER_2"/>
    <property type="match status" value="1"/>
</dbReference>
<dbReference type="EMBL" id="QJJS01000006">
    <property type="protein sequence ID" value="PXW96568.1"/>
    <property type="molecule type" value="Genomic_DNA"/>
</dbReference>
<evidence type="ECO:0000313" key="7">
    <source>
        <dbReference type="Proteomes" id="UP000247811"/>
    </source>
</evidence>
<name>A0A318H0V4_9BURK</name>
<dbReference type="GO" id="GO:0005524">
    <property type="term" value="F:ATP binding"/>
    <property type="evidence" value="ECO:0007669"/>
    <property type="project" value="UniProtKB-KW"/>
</dbReference>
<dbReference type="AlphaFoldDB" id="A0A318H0V4"/>
<dbReference type="SMART" id="SM00382">
    <property type="entry name" value="AAA"/>
    <property type="match status" value="1"/>
</dbReference>
<dbReference type="InterPro" id="IPR015854">
    <property type="entry name" value="ABC_transpr_LolD-like"/>
</dbReference>
<dbReference type="InterPro" id="IPR027417">
    <property type="entry name" value="P-loop_NTPase"/>
</dbReference>
<dbReference type="InterPro" id="IPR003439">
    <property type="entry name" value="ABC_transporter-like_ATP-bd"/>
</dbReference>